<dbReference type="CDD" id="cd03603">
    <property type="entry name" value="CLECT_VCBS"/>
    <property type="match status" value="1"/>
</dbReference>
<feature type="signal peptide" evidence="1">
    <location>
        <begin position="1"/>
        <end position="24"/>
    </location>
</feature>
<dbReference type="EMBL" id="JAATJJ010000002">
    <property type="protein sequence ID" value="NJB72416.1"/>
    <property type="molecule type" value="Genomic_DNA"/>
</dbReference>
<dbReference type="Proteomes" id="UP000590442">
    <property type="component" value="Unassembled WGS sequence"/>
</dbReference>
<keyword evidence="1" id="KW-0732">Signal</keyword>
<dbReference type="SUPFAM" id="SSF56436">
    <property type="entry name" value="C-type lectin-like"/>
    <property type="match status" value="1"/>
</dbReference>
<dbReference type="Pfam" id="PF19081">
    <property type="entry name" value="Ig_7"/>
    <property type="match status" value="1"/>
</dbReference>
<dbReference type="NCBIfam" id="TIGR04131">
    <property type="entry name" value="Bac_Flav_CTERM"/>
    <property type="match status" value="1"/>
</dbReference>
<evidence type="ECO:0000256" key="1">
    <source>
        <dbReference type="SAM" id="SignalP"/>
    </source>
</evidence>
<dbReference type="InterPro" id="IPR001304">
    <property type="entry name" value="C-type_lectin-like"/>
</dbReference>
<dbReference type="Gene3D" id="2.60.40.10">
    <property type="entry name" value="Immunoglobulins"/>
    <property type="match status" value="1"/>
</dbReference>
<gene>
    <name evidence="3" type="ORF">GGR42_002907</name>
</gene>
<dbReference type="InterPro" id="IPR026341">
    <property type="entry name" value="T9SS_type_B"/>
</dbReference>
<dbReference type="Pfam" id="PF13585">
    <property type="entry name" value="CHU_C"/>
    <property type="match status" value="1"/>
</dbReference>
<feature type="domain" description="C-type lectin" evidence="2">
    <location>
        <begin position="147"/>
        <end position="270"/>
    </location>
</feature>
<organism evidence="3 4">
    <name type="scientific">Saonia flava</name>
    <dbReference type="NCBI Taxonomy" id="523696"/>
    <lineage>
        <taxon>Bacteria</taxon>
        <taxon>Pseudomonadati</taxon>
        <taxon>Bacteroidota</taxon>
        <taxon>Flavobacteriia</taxon>
        <taxon>Flavobacteriales</taxon>
        <taxon>Flavobacteriaceae</taxon>
        <taxon>Saonia</taxon>
    </lineage>
</organism>
<protein>
    <submittedName>
        <fullName evidence="3">Gliding motility-associated-like protein</fullName>
    </submittedName>
</protein>
<feature type="chain" id="PRO_5032583776" evidence="1">
    <location>
        <begin position="25"/>
        <end position="833"/>
    </location>
</feature>
<evidence type="ECO:0000313" key="4">
    <source>
        <dbReference type="Proteomes" id="UP000590442"/>
    </source>
</evidence>
<comment type="caution">
    <text evidence="3">The sequence shown here is derived from an EMBL/GenBank/DDBJ whole genome shotgun (WGS) entry which is preliminary data.</text>
</comment>
<sequence>MYFKKTFFLLIILLCVGHISWSQTNIPPTVTATGDQVYCPLSQINIVTDIDIVDPDDTEIEALYIQISTGYEQGQDVLSLVGNHPNINTTWSASQGKLTLSSANATLASYVDLIAAVRDVFFESSSPTPSGEKLFSITVGDVNYLPSTDHYYEYVPSLGITWTEARTAAEGRTYFGLSGYLATITSAEEAQLTGEQISGAGWIGGSDAGTEGIWRWVTGPESGTVFWNGLVNGSSPNYANWNIGEPNQAGDEDYAHLTDPSVGNRGAWNDLSNVGAPNGPYQPKGYVVEYGGMPGDPILNISASTKISIASIDSISGAERCGNGSLSLTALSSSGTVQWYDAPENGNLLFTGETFTTPIISANTTYYAYASSGGCSTGGRTPVEAIVNPLPVISPSLDFKNCDEDGIADGNTDFNLMEANEIITNGDNTLTVTYHLLYSNAEAGADPINPSPFNNSTANTVYARIENSFGCHQVSTINLLVSTTAFPSGYMTELNMCDDDSIPDGFHVMDISMATTEILSQFPANQNLSVHYYRNLNDATLEDNEITQLNYTNETPNEQILYVRVESNDNGACFGLGPYLTLRVFPLPIYEVASEASVCTDSQVQLNIFNPEGNYTYQWTNSNGTALSNEPSVTVTSGGTYNVIATSELGCESITRTVQVQESNIAEIGLEDITVSDNSSNNTITINNENNNLGLGDYEFALDNDLGPYQDEPNFDMVEPGLRTLFIRDKNGCGIAQIEIGIVGYPRFFTPNNDGNNDTWQVLGVTSEYYPESNLLIYDRYGRLIVQVDPLGEGWDGFVNSTALPSTDYWFMLQLTDNRGNTHSRNGHFSLKR</sequence>
<dbReference type="InterPro" id="IPR013783">
    <property type="entry name" value="Ig-like_fold"/>
</dbReference>
<dbReference type="InterPro" id="IPR016187">
    <property type="entry name" value="CTDL_fold"/>
</dbReference>
<dbReference type="RefSeq" id="WP_167965401.1">
    <property type="nucleotide sequence ID" value="NZ_JAATJJ010000002.1"/>
</dbReference>
<dbReference type="PROSITE" id="PS50041">
    <property type="entry name" value="C_TYPE_LECTIN_2"/>
    <property type="match status" value="1"/>
</dbReference>
<dbReference type="AlphaFoldDB" id="A0A846QTX8"/>
<name>A0A846QTX8_9FLAO</name>
<dbReference type="InterPro" id="IPR044023">
    <property type="entry name" value="Ig_7"/>
</dbReference>
<evidence type="ECO:0000313" key="3">
    <source>
        <dbReference type="EMBL" id="NJB72416.1"/>
    </source>
</evidence>
<evidence type="ECO:0000259" key="2">
    <source>
        <dbReference type="PROSITE" id="PS50041"/>
    </source>
</evidence>
<accession>A0A846QTX8</accession>
<dbReference type="InterPro" id="IPR016186">
    <property type="entry name" value="C-type_lectin-like/link_sf"/>
</dbReference>
<dbReference type="Gene3D" id="3.10.100.10">
    <property type="entry name" value="Mannose-Binding Protein A, subunit A"/>
    <property type="match status" value="1"/>
</dbReference>
<proteinExistence type="predicted"/>
<dbReference type="InterPro" id="IPR034007">
    <property type="entry name" value="CTLD_bac"/>
</dbReference>
<reference evidence="3 4" key="1">
    <citation type="submission" date="2020-03" db="EMBL/GenBank/DDBJ databases">
        <title>Genomic Encyclopedia of Type Strains, Phase IV (KMG-IV): sequencing the most valuable type-strain genomes for metagenomic binning, comparative biology and taxonomic classification.</title>
        <authorList>
            <person name="Goeker M."/>
        </authorList>
    </citation>
    <scope>NUCLEOTIDE SEQUENCE [LARGE SCALE GENOMIC DNA]</scope>
    <source>
        <strain evidence="3 4">DSM 29762</strain>
    </source>
</reference>
<keyword evidence="4" id="KW-1185">Reference proteome</keyword>